<protein>
    <recommendedName>
        <fullName evidence="1">DAGKc domain-containing protein</fullName>
    </recommendedName>
</protein>
<keyword evidence="3" id="KW-1185">Reference proteome</keyword>
<dbReference type="EMBL" id="KZ308885">
    <property type="protein sequence ID" value="KAG8235194.1"/>
    <property type="molecule type" value="Genomic_DNA"/>
</dbReference>
<dbReference type="InterPro" id="IPR001206">
    <property type="entry name" value="Diacylglycerol_kinase_cat_dom"/>
</dbReference>
<dbReference type="GO" id="GO:0016020">
    <property type="term" value="C:membrane"/>
    <property type="evidence" value="ECO:0007669"/>
    <property type="project" value="GOC"/>
</dbReference>
<dbReference type="PANTHER" id="PTHR12358:SF111">
    <property type="entry name" value="CERAMIDE KINASE, ISOFORM A"/>
    <property type="match status" value="1"/>
</dbReference>
<reference evidence="2" key="2">
    <citation type="submission" date="2017-10" db="EMBL/GenBank/DDBJ databases">
        <title>Ladona fulva Genome sequencing and assembly.</title>
        <authorList>
            <person name="Murali S."/>
            <person name="Richards S."/>
            <person name="Bandaranaike D."/>
            <person name="Bellair M."/>
            <person name="Blankenburg K."/>
            <person name="Chao H."/>
            <person name="Dinh H."/>
            <person name="Doddapaneni H."/>
            <person name="Dugan-Rocha S."/>
            <person name="Elkadiri S."/>
            <person name="Gnanaolivu R."/>
            <person name="Hernandez B."/>
            <person name="Skinner E."/>
            <person name="Javaid M."/>
            <person name="Lee S."/>
            <person name="Li M."/>
            <person name="Ming W."/>
            <person name="Munidasa M."/>
            <person name="Muniz J."/>
            <person name="Nguyen L."/>
            <person name="Hughes D."/>
            <person name="Osuji N."/>
            <person name="Pu L.-L."/>
            <person name="Puazo M."/>
            <person name="Qu C."/>
            <person name="Quiroz J."/>
            <person name="Raj R."/>
            <person name="Weissenberger G."/>
            <person name="Xin Y."/>
            <person name="Zou X."/>
            <person name="Han Y."/>
            <person name="Worley K."/>
            <person name="Muzny D."/>
            <person name="Gibbs R."/>
        </authorList>
    </citation>
    <scope>NUCLEOTIDE SEQUENCE</scope>
    <source>
        <strain evidence="2">Sampled in the wild</strain>
    </source>
</reference>
<dbReference type="OrthoDB" id="530923at2759"/>
<dbReference type="Gene3D" id="2.60.200.40">
    <property type="match status" value="1"/>
</dbReference>
<dbReference type="InterPro" id="IPR017438">
    <property type="entry name" value="ATP-NAD_kinase_N"/>
</dbReference>
<organism evidence="2 3">
    <name type="scientific">Ladona fulva</name>
    <name type="common">Scarce chaser dragonfly</name>
    <name type="synonym">Libellula fulva</name>
    <dbReference type="NCBI Taxonomy" id="123851"/>
    <lineage>
        <taxon>Eukaryota</taxon>
        <taxon>Metazoa</taxon>
        <taxon>Ecdysozoa</taxon>
        <taxon>Arthropoda</taxon>
        <taxon>Hexapoda</taxon>
        <taxon>Insecta</taxon>
        <taxon>Pterygota</taxon>
        <taxon>Palaeoptera</taxon>
        <taxon>Odonata</taxon>
        <taxon>Epiprocta</taxon>
        <taxon>Anisoptera</taxon>
        <taxon>Libelluloidea</taxon>
        <taxon>Libellulidae</taxon>
        <taxon>Ladona</taxon>
    </lineage>
</organism>
<name>A0A8K0KH93_LADFU</name>
<dbReference type="InterPro" id="IPR016064">
    <property type="entry name" value="NAD/diacylglycerol_kinase_sf"/>
</dbReference>
<dbReference type="InterPro" id="IPR050187">
    <property type="entry name" value="Lipid_Phosphate_FormReg"/>
</dbReference>
<proteinExistence type="predicted"/>
<dbReference type="PANTHER" id="PTHR12358">
    <property type="entry name" value="SPHINGOSINE KINASE"/>
    <property type="match status" value="1"/>
</dbReference>
<sequence>MLDGIDGVVCVGGDGTFSEVFNGLVLAAARSAGVDPNDPEIALPSPAIPLGVVPAGSTDTVAYCLHGTRDVTTSILHIILGNSLGMDLCGIHSNSALLRYSASLVSYGYMGDVIQDSEKFRWMGPKRYDYS</sequence>
<dbReference type="PROSITE" id="PS50146">
    <property type="entry name" value="DAGK"/>
    <property type="match status" value="1"/>
</dbReference>
<gene>
    <name evidence="2" type="ORF">J437_LFUL014158</name>
</gene>
<dbReference type="Gene3D" id="3.40.50.10330">
    <property type="entry name" value="Probable inorganic polyphosphate/atp-NAD kinase, domain 1"/>
    <property type="match status" value="1"/>
</dbReference>
<evidence type="ECO:0000313" key="2">
    <source>
        <dbReference type="EMBL" id="KAG8235194.1"/>
    </source>
</evidence>
<evidence type="ECO:0000313" key="3">
    <source>
        <dbReference type="Proteomes" id="UP000792457"/>
    </source>
</evidence>
<reference evidence="2" key="1">
    <citation type="submission" date="2013-04" db="EMBL/GenBank/DDBJ databases">
        <authorList>
            <person name="Qu J."/>
            <person name="Murali S.C."/>
            <person name="Bandaranaike D."/>
            <person name="Bellair M."/>
            <person name="Blankenburg K."/>
            <person name="Chao H."/>
            <person name="Dinh H."/>
            <person name="Doddapaneni H."/>
            <person name="Downs B."/>
            <person name="Dugan-Rocha S."/>
            <person name="Elkadiri S."/>
            <person name="Gnanaolivu R.D."/>
            <person name="Hernandez B."/>
            <person name="Javaid M."/>
            <person name="Jayaseelan J.C."/>
            <person name="Lee S."/>
            <person name="Li M."/>
            <person name="Ming W."/>
            <person name="Munidasa M."/>
            <person name="Muniz J."/>
            <person name="Nguyen L."/>
            <person name="Ongeri F."/>
            <person name="Osuji N."/>
            <person name="Pu L.-L."/>
            <person name="Puazo M."/>
            <person name="Qu C."/>
            <person name="Quiroz J."/>
            <person name="Raj R."/>
            <person name="Weissenberger G."/>
            <person name="Xin Y."/>
            <person name="Zou X."/>
            <person name="Han Y."/>
            <person name="Richards S."/>
            <person name="Worley K."/>
            <person name="Muzny D."/>
            <person name="Gibbs R."/>
        </authorList>
    </citation>
    <scope>NUCLEOTIDE SEQUENCE</scope>
    <source>
        <strain evidence="2">Sampled in the wild</strain>
    </source>
</reference>
<dbReference type="AlphaFoldDB" id="A0A8K0KH93"/>
<dbReference type="Proteomes" id="UP000792457">
    <property type="component" value="Unassembled WGS sequence"/>
</dbReference>
<dbReference type="Pfam" id="PF00781">
    <property type="entry name" value="DAGK_cat"/>
    <property type="match status" value="1"/>
</dbReference>
<feature type="domain" description="DAGKc" evidence="1">
    <location>
        <begin position="1"/>
        <end position="95"/>
    </location>
</feature>
<feature type="non-terminal residue" evidence="2">
    <location>
        <position position="131"/>
    </location>
</feature>
<accession>A0A8K0KH93</accession>
<dbReference type="GO" id="GO:0006672">
    <property type="term" value="P:ceramide metabolic process"/>
    <property type="evidence" value="ECO:0007669"/>
    <property type="project" value="TreeGrafter"/>
</dbReference>
<dbReference type="SUPFAM" id="SSF111331">
    <property type="entry name" value="NAD kinase/diacylglycerol kinase-like"/>
    <property type="match status" value="1"/>
</dbReference>
<comment type="caution">
    <text evidence="2">The sequence shown here is derived from an EMBL/GenBank/DDBJ whole genome shotgun (WGS) entry which is preliminary data.</text>
</comment>
<dbReference type="GO" id="GO:0001729">
    <property type="term" value="F:ceramide kinase activity"/>
    <property type="evidence" value="ECO:0007669"/>
    <property type="project" value="TreeGrafter"/>
</dbReference>
<evidence type="ECO:0000259" key="1">
    <source>
        <dbReference type="PROSITE" id="PS50146"/>
    </source>
</evidence>